<keyword evidence="2" id="KW-1185">Reference proteome</keyword>
<dbReference type="Proteomes" id="UP001162029">
    <property type="component" value="Unassembled WGS sequence"/>
</dbReference>
<evidence type="ECO:0000313" key="2">
    <source>
        <dbReference type="Proteomes" id="UP001162029"/>
    </source>
</evidence>
<reference evidence="1" key="1">
    <citation type="submission" date="2022-12" db="EMBL/GenBank/DDBJ databases">
        <authorList>
            <person name="Webb A."/>
        </authorList>
    </citation>
    <scope>NUCLEOTIDE SEQUENCE</scope>
    <source>
        <strain evidence="1">Pd1</strain>
    </source>
</reference>
<evidence type="ECO:0000313" key="1">
    <source>
        <dbReference type="EMBL" id="CAI5737493.1"/>
    </source>
</evidence>
<protein>
    <submittedName>
        <fullName evidence="1">Uncharacterized protein</fullName>
    </submittedName>
</protein>
<name>A0AAV0UNK4_9STRA</name>
<dbReference type="EMBL" id="CANTFM010001262">
    <property type="protein sequence ID" value="CAI5737493.1"/>
    <property type="molecule type" value="Genomic_DNA"/>
</dbReference>
<gene>
    <name evidence="1" type="ORF">PDE001_LOCUS6622</name>
</gene>
<dbReference type="AlphaFoldDB" id="A0AAV0UNK4"/>
<organism evidence="1 2">
    <name type="scientific">Peronospora destructor</name>
    <dbReference type="NCBI Taxonomy" id="86335"/>
    <lineage>
        <taxon>Eukaryota</taxon>
        <taxon>Sar</taxon>
        <taxon>Stramenopiles</taxon>
        <taxon>Oomycota</taxon>
        <taxon>Peronosporomycetes</taxon>
        <taxon>Peronosporales</taxon>
        <taxon>Peronosporaceae</taxon>
        <taxon>Peronospora</taxon>
    </lineage>
</organism>
<sequence>MLATRASFLSFSATKSIPTLWTARLITVLWKLAVKRAARKSRRRGHDTSDFMYGSVFEIASGVISLADLEAVTGYGLSENRDNKVSLATDNDASSEAATCMSNCSSIADSDMSESTQDEGTIVTKLTANDDCNCQQRSALRHTMHKPAKWVCIGYGRYVKEEDVAVRILFM</sequence>
<comment type="caution">
    <text evidence="1">The sequence shown here is derived from an EMBL/GenBank/DDBJ whole genome shotgun (WGS) entry which is preliminary data.</text>
</comment>
<proteinExistence type="predicted"/>
<accession>A0AAV0UNK4</accession>